<evidence type="ECO:0000259" key="1">
    <source>
        <dbReference type="PROSITE" id="PS51819"/>
    </source>
</evidence>
<accession>A0AB39Y0G4</accession>
<feature type="domain" description="VOC" evidence="1">
    <location>
        <begin position="4"/>
        <end position="118"/>
    </location>
</feature>
<dbReference type="SUPFAM" id="SSF54593">
    <property type="entry name" value="Glyoxalase/Bleomycin resistance protein/Dihydroxybiphenyl dioxygenase"/>
    <property type="match status" value="1"/>
</dbReference>
<dbReference type="PROSITE" id="PS51819">
    <property type="entry name" value="VOC"/>
    <property type="match status" value="1"/>
</dbReference>
<proteinExistence type="predicted"/>
<dbReference type="PANTHER" id="PTHR36437:SF2">
    <property type="entry name" value="GLYOXALASE_BLEOMYCIN RESISTANCE PROTEIN_DIOXYGENASE"/>
    <property type="match status" value="1"/>
</dbReference>
<sequence>MDIKLELVAVPVTDVDRAKAFYERVGFHADHDVTVSEDIRFVQLTPPGSACSIALGRGLTRMAPGSLDNMQVVVTDIEEAYADLRGRGIEVTEIQDMPWGSFVYFSDPDGNGWAVQQTTPRKAAAAEG</sequence>
<dbReference type="InterPro" id="IPR029068">
    <property type="entry name" value="Glyas_Bleomycin-R_OHBP_Dase"/>
</dbReference>
<dbReference type="PANTHER" id="PTHR36437">
    <property type="entry name" value="GLYOXALASE/BLEOMYCIN RESISTANCE PROTEIN/DIOXYGENASE"/>
    <property type="match status" value="1"/>
</dbReference>
<dbReference type="InterPro" id="IPR037523">
    <property type="entry name" value="VOC_core"/>
</dbReference>
<dbReference type="RefSeq" id="WP_369777086.1">
    <property type="nucleotide sequence ID" value="NZ_CP165727.1"/>
</dbReference>
<gene>
    <name evidence="2" type="ORF">AB5J51_06215</name>
</gene>
<dbReference type="Pfam" id="PF00903">
    <property type="entry name" value="Glyoxalase"/>
    <property type="match status" value="1"/>
</dbReference>
<protein>
    <submittedName>
        <fullName evidence="2">VOC family protein</fullName>
    </submittedName>
</protein>
<dbReference type="AlphaFoldDB" id="A0AB39Y0G4"/>
<dbReference type="InterPro" id="IPR004360">
    <property type="entry name" value="Glyas_Fos-R_dOase_dom"/>
</dbReference>
<dbReference type="EMBL" id="CP165727">
    <property type="protein sequence ID" value="XDV62556.1"/>
    <property type="molecule type" value="Genomic_DNA"/>
</dbReference>
<name>A0AB39Y0G4_9ACTN</name>
<reference evidence="2" key="1">
    <citation type="submission" date="2024-08" db="EMBL/GenBank/DDBJ databases">
        <authorList>
            <person name="Yu S.T."/>
        </authorList>
    </citation>
    <scope>NUCLEOTIDE SEQUENCE</scope>
    <source>
        <strain evidence="2">R33</strain>
    </source>
</reference>
<organism evidence="2">
    <name type="scientific">Streptomyces sp. R33</name>
    <dbReference type="NCBI Taxonomy" id="3238629"/>
    <lineage>
        <taxon>Bacteria</taxon>
        <taxon>Bacillati</taxon>
        <taxon>Actinomycetota</taxon>
        <taxon>Actinomycetes</taxon>
        <taxon>Kitasatosporales</taxon>
        <taxon>Streptomycetaceae</taxon>
        <taxon>Streptomyces</taxon>
    </lineage>
</organism>
<evidence type="ECO:0000313" key="2">
    <source>
        <dbReference type="EMBL" id="XDV62556.1"/>
    </source>
</evidence>
<dbReference type="Gene3D" id="3.10.180.10">
    <property type="entry name" value="2,3-Dihydroxybiphenyl 1,2-Dioxygenase, domain 1"/>
    <property type="match status" value="1"/>
</dbReference>